<comment type="caution">
    <text evidence="2">The sequence shown here is derived from an EMBL/GenBank/DDBJ whole genome shotgun (WGS) entry which is preliminary data.</text>
</comment>
<accession>A0AAV9Q9X1</accession>
<keyword evidence="1" id="KW-1133">Transmembrane helix</keyword>
<protein>
    <submittedName>
        <fullName evidence="2">Uncharacterized protein</fullName>
    </submittedName>
</protein>
<dbReference type="InterPro" id="IPR025363">
    <property type="entry name" value="DUF4267"/>
</dbReference>
<dbReference type="EMBL" id="JAXLQG010000006">
    <property type="protein sequence ID" value="KAK5538582.1"/>
    <property type="molecule type" value="Genomic_DNA"/>
</dbReference>
<keyword evidence="3" id="KW-1185">Reference proteome</keyword>
<sequence length="185" mass="19938">MDLSPSTWHALGLSVAASFIGLGTYAIATPVQAAKVFGVYPDSTQSPSDEKVHLTDKNKHAKAAIVSMKLLGARDLSIGVAIAVFGYQHNQRAMGTVILSALILCVVDVYEIWKMRGPGWGSAFAVGAAVWMAIGGGCMELRNQRCISYSFQSTHSFDHSNRLQITWKHDEAEPNICRGNEAAQG</sequence>
<organism evidence="2 3">
    <name type="scientific">Vermiconidia calcicola</name>
    <dbReference type="NCBI Taxonomy" id="1690605"/>
    <lineage>
        <taxon>Eukaryota</taxon>
        <taxon>Fungi</taxon>
        <taxon>Dikarya</taxon>
        <taxon>Ascomycota</taxon>
        <taxon>Pezizomycotina</taxon>
        <taxon>Dothideomycetes</taxon>
        <taxon>Dothideomycetidae</taxon>
        <taxon>Mycosphaerellales</taxon>
        <taxon>Extremaceae</taxon>
        <taxon>Vermiconidia</taxon>
    </lineage>
</organism>
<name>A0AAV9Q9X1_9PEZI</name>
<keyword evidence="1" id="KW-0472">Membrane</keyword>
<proteinExistence type="predicted"/>
<keyword evidence="1" id="KW-0812">Transmembrane</keyword>
<evidence type="ECO:0000313" key="3">
    <source>
        <dbReference type="Proteomes" id="UP001345827"/>
    </source>
</evidence>
<gene>
    <name evidence="2" type="ORF">LTR25_004124</name>
</gene>
<dbReference type="AlphaFoldDB" id="A0AAV9Q9X1"/>
<dbReference type="Pfam" id="PF14087">
    <property type="entry name" value="DUF4267"/>
    <property type="match status" value="1"/>
</dbReference>
<feature type="transmembrane region" description="Helical" evidence="1">
    <location>
        <begin position="119"/>
        <end position="139"/>
    </location>
</feature>
<evidence type="ECO:0000313" key="2">
    <source>
        <dbReference type="EMBL" id="KAK5538582.1"/>
    </source>
</evidence>
<reference evidence="2 3" key="1">
    <citation type="submission" date="2023-06" db="EMBL/GenBank/DDBJ databases">
        <title>Black Yeasts Isolated from many extreme environments.</title>
        <authorList>
            <person name="Coleine C."/>
            <person name="Stajich J.E."/>
            <person name="Selbmann L."/>
        </authorList>
    </citation>
    <scope>NUCLEOTIDE SEQUENCE [LARGE SCALE GENOMIC DNA]</scope>
    <source>
        <strain evidence="2 3">CCFEE 5887</strain>
    </source>
</reference>
<feature type="transmembrane region" description="Helical" evidence="1">
    <location>
        <begin position="63"/>
        <end position="86"/>
    </location>
</feature>
<dbReference type="Proteomes" id="UP001345827">
    <property type="component" value="Unassembled WGS sequence"/>
</dbReference>
<evidence type="ECO:0000256" key="1">
    <source>
        <dbReference type="SAM" id="Phobius"/>
    </source>
</evidence>
<feature type="transmembrane region" description="Helical" evidence="1">
    <location>
        <begin position="93"/>
        <end position="113"/>
    </location>
</feature>